<evidence type="ECO:0000313" key="2">
    <source>
        <dbReference type="EMBL" id="KPL82850.1"/>
    </source>
</evidence>
<name>A0A0N8GQ67_9CHLR</name>
<feature type="transmembrane region" description="Helical" evidence="1">
    <location>
        <begin position="240"/>
        <end position="262"/>
    </location>
</feature>
<evidence type="ECO:0000256" key="1">
    <source>
        <dbReference type="SAM" id="Phobius"/>
    </source>
</evidence>
<dbReference type="Proteomes" id="UP000050544">
    <property type="component" value="Unassembled WGS sequence"/>
</dbReference>
<keyword evidence="1" id="KW-1133">Transmembrane helix</keyword>
<evidence type="ECO:0000313" key="3">
    <source>
        <dbReference type="Proteomes" id="UP000050544"/>
    </source>
</evidence>
<accession>A0A0N8GQ67</accession>
<keyword evidence="3" id="KW-1185">Reference proteome</keyword>
<keyword evidence="1" id="KW-0472">Membrane</keyword>
<dbReference type="STRING" id="869279.SE15_12450"/>
<keyword evidence="1" id="KW-0812">Transmembrane</keyword>
<gene>
    <name evidence="2" type="ORF">SE15_12450</name>
</gene>
<reference evidence="2 3" key="1">
    <citation type="submission" date="2015-07" db="EMBL/GenBank/DDBJ databases">
        <title>Whole genome sequence of Thermanaerothrix daxensis DSM 23592.</title>
        <authorList>
            <person name="Hemp J."/>
            <person name="Ward L.M."/>
            <person name="Pace L.A."/>
            <person name="Fischer W.W."/>
        </authorList>
    </citation>
    <scope>NUCLEOTIDE SEQUENCE [LARGE SCALE GENOMIC DNA]</scope>
    <source>
        <strain evidence="2 3">GNS-1</strain>
    </source>
</reference>
<dbReference type="GO" id="GO:0005886">
    <property type="term" value="C:plasma membrane"/>
    <property type="evidence" value="ECO:0007669"/>
    <property type="project" value="TreeGrafter"/>
</dbReference>
<dbReference type="OrthoDB" id="2360475at2"/>
<dbReference type="EMBL" id="LGKO01000005">
    <property type="protein sequence ID" value="KPL82850.1"/>
    <property type="molecule type" value="Genomic_DNA"/>
</dbReference>
<evidence type="ECO:0008006" key="4">
    <source>
        <dbReference type="Google" id="ProtNLM"/>
    </source>
</evidence>
<dbReference type="PANTHER" id="PTHR32309:SF13">
    <property type="entry name" value="FERRIC ENTEROBACTIN TRANSPORT PROTEIN FEPE"/>
    <property type="match status" value="1"/>
</dbReference>
<dbReference type="PANTHER" id="PTHR32309">
    <property type="entry name" value="TYROSINE-PROTEIN KINASE"/>
    <property type="match status" value="1"/>
</dbReference>
<dbReference type="AlphaFoldDB" id="A0A0N8GQ67"/>
<dbReference type="GO" id="GO:0004713">
    <property type="term" value="F:protein tyrosine kinase activity"/>
    <property type="evidence" value="ECO:0007669"/>
    <property type="project" value="TreeGrafter"/>
</dbReference>
<sequence length="269" mass="29568">MRAPSDSPPALSTQTELLRVLRWWWVIVLVSLLGAFSGWLAHAIKPPVYEAQAVFSAAIDYTRTGLMTQFEEDQALNAVGHLIASNEVLERMVAKGQEEGLALTVPDLRRMGTVERQVDAFILRLRTSDPQEAARLANLWAEEANAVLTEAQAHALKAASLTQYMQSVEKCLQRAVGVAPAPSFCPHQSLEDLQTLLATTGQQLQAERQASRNLFPGLSVQWVESASPPLRPVQYGRNDLMLAGALIGWVIGLALVETLPIFHPSRSQR</sequence>
<dbReference type="RefSeq" id="WP_054522413.1">
    <property type="nucleotide sequence ID" value="NZ_LGKO01000005.1"/>
</dbReference>
<feature type="transmembrane region" description="Helical" evidence="1">
    <location>
        <begin position="20"/>
        <end position="41"/>
    </location>
</feature>
<organism evidence="2 3">
    <name type="scientific">Thermanaerothrix daxensis</name>
    <dbReference type="NCBI Taxonomy" id="869279"/>
    <lineage>
        <taxon>Bacteria</taxon>
        <taxon>Bacillati</taxon>
        <taxon>Chloroflexota</taxon>
        <taxon>Anaerolineae</taxon>
        <taxon>Anaerolineales</taxon>
        <taxon>Anaerolineaceae</taxon>
        <taxon>Thermanaerothrix</taxon>
    </lineage>
</organism>
<protein>
    <recommendedName>
        <fullName evidence="4">Polysaccharide chain length determinant N-terminal domain-containing protein</fullName>
    </recommendedName>
</protein>
<comment type="caution">
    <text evidence="2">The sequence shown here is derived from an EMBL/GenBank/DDBJ whole genome shotgun (WGS) entry which is preliminary data.</text>
</comment>
<dbReference type="InterPro" id="IPR050445">
    <property type="entry name" value="Bact_polysacc_biosynth/exp"/>
</dbReference>
<proteinExistence type="predicted"/>